<feature type="compositionally biased region" description="Basic and acidic residues" evidence="1">
    <location>
        <begin position="181"/>
        <end position="195"/>
    </location>
</feature>
<feature type="compositionally biased region" description="Basic and acidic residues" evidence="1">
    <location>
        <begin position="116"/>
        <end position="141"/>
    </location>
</feature>
<organism evidence="2 3">
    <name type="scientific">Amylocarpus encephaloides</name>
    <dbReference type="NCBI Taxonomy" id="45428"/>
    <lineage>
        <taxon>Eukaryota</taxon>
        <taxon>Fungi</taxon>
        <taxon>Dikarya</taxon>
        <taxon>Ascomycota</taxon>
        <taxon>Pezizomycotina</taxon>
        <taxon>Leotiomycetes</taxon>
        <taxon>Helotiales</taxon>
        <taxon>Helotiales incertae sedis</taxon>
        <taxon>Amylocarpus</taxon>
    </lineage>
</organism>
<dbReference type="EMBL" id="MU251401">
    <property type="protein sequence ID" value="KAG9236703.1"/>
    <property type="molecule type" value="Genomic_DNA"/>
</dbReference>
<comment type="caution">
    <text evidence="2">The sequence shown here is derived from an EMBL/GenBank/DDBJ whole genome shotgun (WGS) entry which is preliminary data.</text>
</comment>
<feature type="region of interest" description="Disordered" evidence="1">
    <location>
        <begin position="314"/>
        <end position="398"/>
    </location>
</feature>
<feature type="compositionally biased region" description="Low complexity" evidence="1">
    <location>
        <begin position="577"/>
        <end position="597"/>
    </location>
</feature>
<name>A0A9P7YPD6_9HELO</name>
<accession>A0A9P7YPD6</accession>
<evidence type="ECO:0000313" key="3">
    <source>
        <dbReference type="Proteomes" id="UP000824998"/>
    </source>
</evidence>
<dbReference type="Proteomes" id="UP000824998">
    <property type="component" value="Unassembled WGS sequence"/>
</dbReference>
<feature type="region of interest" description="Disordered" evidence="1">
    <location>
        <begin position="630"/>
        <end position="674"/>
    </location>
</feature>
<evidence type="ECO:0000256" key="1">
    <source>
        <dbReference type="SAM" id="MobiDB-lite"/>
    </source>
</evidence>
<dbReference type="AlphaFoldDB" id="A0A9P7YPD6"/>
<evidence type="ECO:0000313" key="2">
    <source>
        <dbReference type="EMBL" id="KAG9236703.1"/>
    </source>
</evidence>
<feature type="compositionally biased region" description="Basic and acidic residues" evidence="1">
    <location>
        <begin position="386"/>
        <end position="398"/>
    </location>
</feature>
<feature type="compositionally biased region" description="Basic and acidic residues" evidence="1">
    <location>
        <begin position="958"/>
        <end position="970"/>
    </location>
</feature>
<feature type="compositionally biased region" description="Basic and acidic residues" evidence="1">
    <location>
        <begin position="219"/>
        <end position="229"/>
    </location>
</feature>
<sequence>MTSQGYASYRRDEESYEEPPPPYEDDDSSMLNARGRGGEFFHAGYGGMRGEQFRDQRGNNSGNASRRSNQAIQMPPLGRPKTRDQADQGNFNQGYGRVNETQNRAQGPGYSGGPDGRIDRFVGRPPLERPKTRDRSDRADFRSGYGEVSKQHHGNQGRDYPGLASGARDQFASGASLERPQTSHERGIGAFRDDSWAIVPPFPNQGGKSYDDTFGGRTRTHDERRRENSHNGCSEARQFPGQLRDYPDNTAPDGRARRIPLAVLPPSPRLGTSYERIGGSFQNDYEAPMHPSFSDQQRSYPENANWGQFAAANIPRRPKTGHGDRDMTYGGREGEPSLPRMRGNNYENVGWEATAPAPWSKTQDQGRSTHYKGGVGESPLPYQRPDVFDDPRSTARTRDVGYRPRNREDREIRYPNQVLPMQQIYRNTDAKASPITPSSHRLRTRDAERGGEYNGRTMDFQISYQALPAQNSQDDKEMPKSFTIPPPPIPSDNVDNGTSQFRVARKPLRSYKSSPEVNVWAQDPKDQCIHKTQQARDIQAQRIIRNGNTNAPPLPPRPELSLKTSIPPRLTESQIYLSPSTASTTPSRSMSRTPSLSGETLVDTPLTAVSSVDHIDKSISTTTFSTTSEVLATTTQDDPETTSPSSSTLTLTSTTTSLSTSTSESKTSKFKDGMKNRIEAGQKASQKSIDAVKAAAQELEKTMRVSFVSERDFSILRHSYPLVPYRGTATCLIISIFATNPLPEDRKFWMQQKGYSGDAGMAVKGWLGRTGDWIDVTPSMCVSADKLNKEDEESFNKDIALFKGKATTRTQTNHEFRETCVLHIPVVAEDGYYQLVLCRGNQKKLCTSPIFRLASASMSPSSMRGASPLTMPLEVGAMAGGVWAKAAASAFAATAAAPVTGVVVAAQTKVVGKVGGKITSAATSKIATKVMNKGGEKIVEQSITKVKQGGKEYASKWAKDDGKRAKDHHSFFGGPSDSISEKDGPTEPYPIHFTARNQTMYTHNIDRKGETVSTTIKTTPDNISFKLTGTYIGWCRFKPDGKPEAAIDNDWHKIFISVLPIAPSQLTKGASLKEIQKKVFTLQIIDDLLTSIPQDCHVEIYTLARCYEDLPERRGAISHGLVPCETALFCPEKRDRDWLDELLEGDKWKLKTVEKMRQSEQIGSMKRMASNISGVMTMMEGQLDKVDIGKFGVRLDSDLEKDIALGASGFYVQRDV</sequence>
<feature type="compositionally biased region" description="Low complexity" evidence="1">
    <location>
        <begin position="58"/>
        <end position="71"/>
    </location>
</feature>
<reference evidence="2" key="1">
    <citation type="journal article" date="2021" name="IMA Fungus">
        <title>Genomic characterization of three marine fungi, including Emericellopsis atlantica sp. nov. with signatures of a generalist lifestyle and marine biomass degradation.</title>
        <authorList>
            <person name="Hagestad O.C."/>
            <person name="Hou L."/>
            <person name="Andersen J.H."/>
            <person name="Hansen E.H."/>
            <person name="Altermark B."/>
            <person name="Li C."/>
            <person name="Kuhnert E."/>
            <person name="Cox R.J."/>
            <person name="Crous P.W."/>
            <person name="Spatafora J.W."/>
            <person name="Lail K."/>
            <person name="Amirebrahimi M."/>
            <person name="Lipzen A."/>
            <person name="Pangilinan J."/>
            <person name="Andreopoulos W."/>
            <person name="Hayes R.D."/>
            <person name="Ng V."/>
            <person name="Grigoriev I.V."/>
            <person name="Jackson S.A."/>
            <person name="Sutton T.D.S."/>
            <person name="Dobson A.D.W."/>
            <person name="Rama T."/>
        </authorList>
    </citation>
    <scope>NUCLEOTIDE SEQUENCE</scope>
    <source>
        <strain evidence="2">TRa018bII</strain>
    </source>
</reference>
<feature type="compositionally biased region" description="Basic and acidic residues" evidence="1">
    <location>
        <begin position="321"/>
        <end position="335"/>
    </location>
</feature>
<feature type="region of interest" description="Disordered" evidence="1">
    <location>
        <begin position="543"/>
        <end position="601"/>
    </location>
</feature>
<gene>
    <name evidence="2" type="ORF">BJ875DRAFT_455694</name>
</gene>
<feature type="region of interest" description="Disordered" evidence="1">
    <location>
        <begin position="1"/>
        <end position="255"/>
    </location>
</feature>
<keyword evidence="3" id="KW-1185">Reference proteome</keyword>
<proteinExistence type="predicted"/>
<feature type="compositionally biased region" description="Low complexity" evidence="1">
    <location>
        <begin position="630"/>
        <end position="665"/>
    </location>
</feature>
<protein>
    <submittedName>
        <fullName evidence="2">Uncharacterized protein</fullName>
    </submittedName>
</protein>
<feature type="region of interest" description="Disordered" evidence="1">
    <location>
        <begin position="958"/>
        <end position="986"/>
    </location>
</feature>
<dbReference type="OrthoDB" id="276388at2759"/>
<feature type="compositionally biased region" description="Polar residues" evidence="1">
    <location>
        <begin position="87"/>
        <end position="105"/>
    </location>
</feature>